<evidence type="ECO:0000313" key="8">
    <source>
        <dbReference type="Proteomes" id="UP000245890"/>
    </source>
</evidence>
<protein>
    <recommendedName>
        <fullName evidence="6">DUF1232 domain-containing protein</fullName>
    </recommendedName>
</protein>
<sequence length="122" mass="13496">MGPSLAHRVRTEAHAIWLAIRDPRTPLAARIVGVLVAAYALSPIDLIPDFIPVLGLVDDAVVIPLGIWLFEKLIPPDQFAEHRAQAEMASRRPVSWGGIAIILGLWALLAWLVWSWLVTSYD</sequence>
<evidence type="ECO:0000256" key="5">
    <source>
        <dbReference type="SAM" id="Phobius"/>
    </source>
</evidence>
<comment type="subcellular location">
    <subcellularLocation>
        <location evidence="1">Endomembrane system</location>
        <topology evidence="1">Multi-pass membrane protein</topology>
    </subcellularLocation>
</comment>
<dbReference type="InterPro" id="IPR010652">
    <property type="entry name" value="DUF1232"/>
</dbReference>
<feature type="domain" description="DUF1232" evidence="6">
    <location>
        <begin position="30"/>
        <end position="65"/>
    </location>
</feature>
<dbReference type="GO" id="GO:0012505">
    <property type="term" value="C:endomembrane system"/>
    <property type="evidence" value="ECO:0007669"/>
    <property type="project" value="UniProtKB-SubCell"/>
</dbReference>
<evidence type="ECO:0000259" key="6">
    <source>
        <dbReference type="Pfam" id="PF06803"/>
    </source>
</evidence>
<keyword evidence="8" id="KW-1185">Reference proteome</keyword>
<evidence type="ECO:0000313" key="7">
    <source>
        <dbReference type="EMBL" id="PVX30406.1"/>
    </source>
</evidence>
<dbReference type="AlphaFoldDB" id="A0A2U0SGA2"/>
<accession>A0A2U0SGA2</accession>
<name>A0A2U0SGA2_9SPHN</name>
<dbReference type="OrthoDB" id="9804184at2"/>
<evidence type="ECO:0000256" key="3">
    <source>
        <dbReference type="ARBA" id="ARBA00022989"/>
    </source>
</evidence>
<dbReference type="RefSeq" id="WP_116469818.1">
    <property type="nucleotide sequence ID" value="NZ_QENQ01000001.1"/>
</dbReference>
<keyword evidence="2 5" id="KW-0812">Transmembrane</keyword>
<dbReference type="Pfam" id="PF06803">
    <property type="entry name" value="DUF1232"/>
    <property type="match status" value="1"/>
</dbReference>
<keyword evidence="4 5" id="KW-0472">Membrane</keyword>
<reference evidence="7 8" key="1">
    <citation type="submission" date="2018-05" db="EMBL/GenBank/DDBJ databases">
        <title>Description of Sphingomonas pokkalii sp nov, isolated from the rhizosphere of saline tolerant pokkali rice and its draft genome analysis.</title>
        <authorList>
            <person name="Menon R."/>
            <person name="Kumari S."/>
            <person name="Rameshkumar N."/>
        </authorList>
    </citation>
    <scope>NUCLEOTIDE SEQUENCE [LARGE SCALE GENOMIC DNA]</scope>
    <source>
        <strain evidence="7 8">L3B27</strain>
    </source>
</reference>
<keyword evidence="3 5" id="KW-1133">Transmembrane helix</keyword>
<feature type="transmembrane region" description="Helical" evidence="5">
    <location>
        <begin position="94"/>
        <end position="117"/>
    </location>
</feature>
<comment type="caution">
    <text evidence="7">The sequence shown here is derived from an EMBL/GenBank/DDBJ whole genome shotgun (WGS) entry which is preliminary data.</text>
</comment>
<proteinExistence type="predicted"/>
<organism evidence="7 8">
    <name type="scientific">Sphingomonas pokkalii</name>
    <dbReference type="NCBI Taxonomy" id="2175090"/>
    <lineage>
        <taxon>Bacteria</taxon>
        <taxon>Pseudomonadati</taxon>
        <taxon>Pseudomonadota</taxon>
        <taxon>Alphaproteobacteria</taxon>
        <taxon>Sphingomonadales</taxon>
        <taxon>Sphingomonadaceae</taxon>
        <taxon>Sphingomonas</taxon>
    </lineage>
</organism>
<dbReference type="EMBL" id="QENQ01000001">
    <property type="protein sequence ID" value="PVX30406.1"/>
    <property type="molecule type" value="Genomic_DNA"/>
</dbReference>
<gene>
    <name evidence="7" type="ORF">DD559_14520</name>
</gene>
<dbReference type="Proteomes" id="UP000245890">
    <property type="component" value="Unassembled WGS sequence"/>
</dbReference>
<evidence type="ECO:0000256" key="4">
    <source>
        <dbReference type="ARBA" id="ARBA00023136"/>
    </source>
</evidence>
<evidence type="ECO:0000256" key="1">
    <source>
        <dbReference type="ARBA" id="ARBA00004127"/>
    </source>
</evidence>
<evidence type="ECO:0000256" key="2">
    <source>
        <dbReference type="ARBA" id="ARBA00022692"/>
    </source>
</evidence>